<dbReference type="GeneID" id="71984057"/>
<accession>A0A9Q8LF63</accession>
<protein>
    <submittedName>
        <fullName evidence="2">Uncharacterized protein</fullName>
    </submittedName>
</protein>
<dbReference type="RefSeq" id="XP_047760455.1">
    <property type="nucleotide sequence ID" value="XM_047903327.1"/>
</dbReference>
<evidence type="ECO:0000313" key="3">
    <source>
        <dbReference type="Proteomes" id="UP000756132"/>
    </source>
</evidence>
<dbReference type="InterPro" id="IPR038883">
    <property type="entry name" value="AN11006-like"/>
</dbReference>
<evidence type="ECO:0000256" key="1">
    <source>
        <dbReference type="SAM" id="MobiDB-lite"/>
    </source>
</evidence>
<sequence length="278" mass="30619">MNFLNLVSGNTSPAKTIFSGVETNMTSVMDDDAQSVNSSIQVPAAPPPTGPNTVVGEQLPTADEINRHIIPVLKVLADVRTLQLAEPAASPELRKQIYEHALVSPEPVDLLASGEPPLLRTSRQMREESGLLFYSSNDFRLVVSQNQAENVTESLRRCLASSHNLKKLESMGHLEVEYHLSSSENIPAGKDDTEGECIELAVVLAGCGSRENQVSWRAVSTNFSDPAFGNNYLEWLAQSARLHVYSSMLVRDWEEAHHQRHSEASSETNADITERLRT</sequence>
<feature type="region of interest" description="Disordered" evidence="1">
    <location>
        <begin position="258"/>
        <end position="278"/>
    </location>
</feature>
<dbReference type="OrthoDB" id="5413827at2759"/>
<gene>
    <name evidence="2" type="ORF">CLAFUR5_04179</name>
</gene>
<dbReference type="EMBL" id="CP090166">
    <property type="protein sequence ID" value="UJO16089.1"/>
    <property type="molecule type" value="Genomic_DNA"/>
</dbReference>
<reference evidence="2" key="1">
    <citation type="submission" date="2021-12" db="EMBL/GenBank/DDBJ databases">
        <authorList>
            <person name="Zaccaron A."/>
            <person name="Stergiopoulos I."/>
        </authorList>
    </citation>
    <scope>NUCLEOTIDE SEQUENCE</scope>
    <source>
        <strain evidence="2">Race5_Kim</strain>
    </source>
</reference>
<keyword evidence="3" id="KW-1185">Reference proteome</keyword>
<organism evidence="2 3">
    <name type="scientific">Passalora fulva</name>
    <name type="common">Tomato leaf mold</name>
    <name type="synonym">Cladosporium fulvum</name>
    <dbReference type="NCBI Taxonomy" id="5499"/>
    <lineage>
        <taxon>Eukaryota</taxon>
        <taxon>Fungi</taxon>
        <taxon>Dikarya</taxon>
        <taxon>Ascomycota</taxon>
        <taxon>Pezizomycotina</taxon>
        <taxon>Dothideomycetes</taxon>
        <taxon>Dothideomycetidae</taxon>
        <taxon>Mycosphaerellales</taxon>
        <taxon>Mycosphaerellaceae</taxon>
        <taxon>Fulvia</taxon>
    </lineage>
</organism>
<evidence type="ECO:0000313" key="2">
    <source>
        <dbReference type="EMBL" id="UJO16089.1"/>
    </source>
</evidence>
<proteinExistence type="predicted"/>
<reference evidence="2" key="2">
    <citation type="journal article" date="2022" name="Microb. Genom.">
        <title>A chromosome-scale genome assembly of the tomato pathogen Cladosporium fulvum reveals a compartmentalized genome architecture and the presence of a dispensable chromosome.</title>
        <authorList>
            <person name="Zaccaron A.Z."/>
            <person name="Chen L.H."/>
            <person name="Samaras A."/>
            <person name="Stergiopoulos I."/>
        </authorList>
    </citation>
    <scope>NUCLEOTIDE SEQUENCE</scope>
    <source>
        <strain evidence="2">Race5_Kim</strain>
    </source>
</reference>
<dbReference type="PANTHER" id="PTHR42085:SF2">
    <property type="entry name" value="F-BOX DOMAIN-CONTAINING PROTEIN"/>
    <property type="match status" value="1"/>
</dbReference>
<dbReference type="PANTHER" id="PTHR42085">
    <property type="entry name" value="F-BOX DOMAIN-CONTAINING PROTEIN"/>
    <property type="match status" value="1"/>
</dbReference>
<dbReference type="AlphaFoldDB" id="A0A9Q8LF63"/>
<dbReference type="Proteomes" id="UP000756132">
    <property type="component" value="Chromosome 4"/>
</dbReference>
<name>A0A9Q8LF63_PASFU</name>
<dbReference type="KEGG" id="ffu:CLAFUR5_04179"/>